<evidence type="ECO:0000313" key="3">
    <source>
        <dbReference type="Proteomes" id="UP001446871"/>
    </source>
</evidence>
<evidence type="ECO:0008006" key="4">
    <source>
        <dbReference type="Google" id="ProtNLM"/>
    </source>
</evidence>
<protein>
    <recommendedName>
        <fullName evidence="4">F-box domain-containing protein</fullName>
    </recommendedName>
</protein>
<gene>
    <name evidence="2" type="ORF">PG996_003342</name>
</gene>
<organism evidence="2 3">
    <name type="scientific">Apiospora saccharicola</name>
    <dbReference type="NCBI Taxonomy" id="335842"/>
    <lineage>
        <taxon>Eukaryota</taxon>
        <taxon>Fungi</taxon>
        <taxon>Dikarya</taxon>
        <taxon>Ascomycota</taxon>
        <taxon>Pezizomycotina</taxon>
        <taxon>Sordariomycetes</taxon>
        <taxon>Xylariomycetidae</taxon>
        <taxon>Amphisphaeriales</taxon>
        <taxon>Apiosporaceae</taxon>
        <taxon>Apiospora</taxon>
    </lineage>
</organism>
<keyword evidence="3" id="KW-1185">Reference proteome</keyword>
<feature type="region of interest" description="Disordered" evidence="1">
    <location>
        <begin position="1"/>
        <end position="23"/>
    </location>
</feature>
<reference evidence="2 3" key="1">
    <citation type="submission" date="2023-01" db="EMBL/GenBank/DDBJ databases">
        <title>Analysis of 21 Apiospora genomes using comparative genomics revels a genus with tremendous synthesis potential of carbohydrate active enzymes and secondary metabolites.</title>
        <authorList>
            <person name="Sorensen T."/>
        </authorList>
    </citation>
    <scope>NUCLEOTIDE SEQUENCE [LARGE SCALE GENOMIC DNA]</scope>
    <source>
        <strain evidence="2 3">CBS 83171</strain>
    </source>
</reference>
<dbReference type="EMBL" id="JAQQWM010000002">
    <property type="protein sequence ID" value="KAK8077172.1"/>
    <property type="molecule type" value="Genomic_DNA"/>
</dbReference>
<sequence>MAEDGKPMGKTSSMKSQLKHMAQKAYQNIKKASSKIFNVKAIKNASKKSHKDNADEVLQEETYKAYQPTALGPANPQSNSILFKLPQEIRDKIYRDYFSCGPIQFGQDRESKRRQPANKPRRHHLALLECCRRIRTEIGASWLGYIDLHFGTPEIMLQKLLTIPWPLSSIRYVQVSDLMGPMVAARTASRPQAEVFLHEFLRVLEGLRLDKLVVVAGLGHLPWEYLAVKLLIQQSNGWRRLEVAFQRSHLIDETASDHQQDCYDFLQRYGPRGYRRQRLPDAFMKALRQRDGPKSRPTVEMVQDDEWPFEDLIWPKVHVHRHHSLPAPLCRNFHQYPKHSYTYIHNGYSLLYPLWVLVKRGQGVDYTVPPLRPDESEHWAYLQTKKRIQGQGPRAVVCPDVGVDGDSYGRLLMTFDQ</sequence>
<accession>A0ABR1W111</accession>
<proteinExistence type="predicted"/>
<dbReference type="Proteomes" id="UP001446871">
    <property type="component" value="Unassembled WGS sequence"/>
</dbReference>
<evidence type="ECO:0000256" key="1">
    <source>
        <dbReference type="SAM" id="MobiDB-lite"/>
    </source>
</evidence>
<comment type="caution">
    <text evidence="2">The sequence shown here is derived from an EMBL/GenBank/DDBJ whole genome shotgun (WGS) entry which is preliminary data.</text>
</comment>
<evidence type="ECO:0000313" key="2">
    <source>
        <dbReference type="EMBL" id="KAK8077172.1"/>
    </source>
</evidence>
<name>A0ABR1W111_9PEZI</name>